<reference evidence="6 7" key="2">
    <citation type="submission" date="2016-10" db="EMBL/GenBank/DDBJ databases">
        <authorList>
            <person name="Varghese N."/>
            <person name="Submissions S."/>
        </authorList>
    </citation>
    <scope>NUCLEOTIDE SEQUENCE [LARGE SCALE GENOMIC DNA]</scope>
    <source>
        <strain evidence="7">ATCC 20501</strain>
        <strain evidence="5 6">CGMCC 4.3529</strain>
    </source>
</reference>
<evidence type="ECO:0000313" key="6">
    <source>
        <dbReference type="Proteomes" id="UP000199690"/>
    </source>
</evidence>
<dbReference type="PANTHER" id="PTHR43420">
    <property type="entry name" value="ACETYLTRANSFERASE"/>
    <property type="match status" value="1"/>
</dbReference>
<keyword evidence="6" id="KW-1185">Reference proteome</keyword>
<dbReference type="InterPro" id="IPR056935">
    <property type="entry name" value="Rv0428c-like_C"/>
</dbReference>
<sequence length="240" mass="25993">MVPFSAAIERAAVATWPASTVQRADGWLLRHCDLLRRKRSNSALPPEQGWSRGGVERVEDFYAARGAAAVIQVSPLERHAQLDSALADRGYRLVSPTEVMFADAGPVSVACAAGEFDVRLEPRPSSSWLAAVEAVGGAPEPSLDRVPQPVRFAIAERGGMPVGVGMFAGAAGWCGVYGMATHPDWRRRGVATALLRAGARWAAEMGSRLFLQVEVDNPGARRLYAAVGFRTAHRYHYRVR</sequence>
<dbReference type="Proteomes" id="UP000236729">
    <property type="component" value="Unassembled WGS sequence"/>
</dbReference>
<name>A0A1H6CE11_9PSEU</name>
<dbReference type="Gene3D" id="3.40.630.30">
    <property type="match status" value="1"/>
</dbReference>
<accession>A0A1I1ISD9</accession>
<dbReference type="PROSITE" id="PS51186">
    <property type="entry name" value="GNAT"/>
    <property type="match status" value="1"/>
</dbReference>
<dbReference type="AlphaFoldDB" id="A0A1H6CE11"/>
<dbReference type="CDD" id="cd04301">
    <property type="entry name" value="NAT_SF"/>
    <property type="match status" value="1"/>
</dbReference>
<dbReference type="InterPro" id="IPR000182">
    <property type="entry name" value="GNAT_dom"/>
</dbReference>
<protein>
    <submittedName>
        <fullName evidence="4">Acetyltransferase (GNAT) family protein</fullName>
    </submittedName>
</protein>
<evidence type="ECO:0000256" key="2">
    <source>
        <dbReference type="ARBA" id="ARBA00023315"/>
    </source>
</evidence>
<keyword evidence="2" id="KW-0012">Acyltransferase</keyword>
<gene>
    <name evidence="4" type="ORF">SAMN02982929_03342</name>
    <name evidence="5" type="ORF">SAMN05216506_101584</name>
</gene>
<dbReference type="InterPro" id="IPR016181">
    <property type="entry name" value="Acyl_CoA_acyltransferase"/>
</dbReference>
<evidence type="ECO:0000313" key="4">
    <source>
        <dbReference type="EMBL" id="SEG71027.1"/>
    </source>
</evidence>
<dbReference type="GO" id="GO:0016747">
    <property type="term" value="F:acyltransferase activity, transferring groups other than amino-acyl groups"/>
    <property type="evidence" value="ECO:0007669"/>
    <property type="project" value="InterPro"/>
</dbReference>
<reference evidence="4" key="1">
    <citation type="submission" date="2016-10" db="EMBL/GenBank/DDBJ databases">
        <authorList>
            <person name="de Groot N.N."/>
        </authorList>
    </citation>
    <scope>NUCLEOTIDE SEQUENCE [LARGE SCALE GENOMIC DNA]</scope>
    <source>
        <strain evidence="4">ATCC 20501</strain>
    </source>
</reference>
<dbReference type="EMBL" id="FNVB01000004">
    <property type="protein sequence ID" value="SEG71027.1"/>
    <property type="molecule type" value="Genomic_DNA"/>
</dbReference>
<dbReference type="EMBL" id="FOME01000001">
    <property type="protein sequence ID" value="SFC36663.1"/>
    <property type="molecule type" value="Genomic_DNA"/>
</dbReference>
<dbReference type="Proteomes" id="UP000199690">
    <property type="component" value="Unassembled WGS sequence"/>
</dbReference>
<evidence type="ECO:0000256" key="1">
    <source>
        <dbReference type="ARBA" id="ARBA00022679"/>
    </source>
</evidence>
<keyword evidence="1 4" id="KW-0808">Transferase</keyword>
<evidence type="ECO:0000313" key="5">
    <source>
        <dbReference type="EMBL" id="SFC36663.1"/>
    </source>
</evidence>
<dbReference type="SMR" id="A0A1H6CE11"/>
<proteinExistence type="predicted"/>
<dbReference type="Pfam" id="PF24553">
    <property type="entry name" value="Rv0428c_C"/>
    <property type="match status" value="1"/>
</dbReference>
<evidence type="ECO:0000259" key="3">
    <source>
        <dbReference type="PROSITE" id="PS51186"/>
    </source>
</evidence>
<dbReference type="RefSeq" id="WP_093345690.1">
    <property type="nucleotide sequence ID" value="NZ_FNVB01000004.1"/>
</dbReference>
<dbReference type="SUPFAM" id="SSF55729">
    <property type="entry name" value="Acyl-CoA N-acyltransferases (Nat)"/>
    <property type="match status" value="1"/>
</dbReference>
<feature type="domain" description="N-acetyltransferase" evidence="3">
    <location>
        <begin position="99"/>
        <end position="240"/>
    </location>
</feature>
<organism evidence="4 7">
    <name type="scientific">Saccharopolyspora kobensis</name>
    <dbReference type="NCBI Taxonomy" id="146035"/>
    <lineage>
        <taxon>Bacteria</taxon>
        <taxon>Bacillati</taxon>
        <taxon>Actinomycetota</taxon>
        <taxon>Actinomycetes</taxon>
        <taxon>Pseudonocardiales</taxon>
        <taxon>Pseudonocardiaceae</taxon>
        <taxon>Saccharopolyspora</taxon>
    </lineage>
</organism>
<evidence type="ECO:0000313" key="7">
    <source>
        <dbReference type="Proteomes" id="UP000236729"/>
    </source>
</evidence>
<accession>A0A1H6CE11</accession>
<dbReference type="InterPro" id="IPR050680">
    <property type="entry name" value="YpeA/RimI_acetyltransf"/>
</dbReference>